<keyword evidence="1" id="KW-0812">Transmembrane</keyword>
<dbReference type="Pfam" id="PF13399">
    <property type="entry name" value="LytR_C"/>
    <property type="match status" value="1"/>
</dbReference>
<name>A0A1F4W2T3_UNCKA</name>
<feature type="transmembrane region" description="Helical" evidence="1">
    <location>
        <begin position="291"/>
        <end position="313"/>
    </location>
</feature>
<proteinExistence type="predicted"/>
<dbReference type="EMBL" id="MEVT01000004">
    <property type="protein sequence ID" value="OGC63729.1"/>
    <property type="molecule type" value="Genomic_DNA"/>
</dbReference>
<reference evidence="3 4" key="1">
    <citation type="journal article" date="2016" name="Nat. Commun.">
        <title>Thousands of microbial genomes shed light on interconnected biogeochemical processes in an aquifer system.</title>
        <authorList>
            <person name="Anantharaman K."/>
            <person name="Brown C.T."/>
            <person name="Hug L.A."/>
            <person name="Sharon I."/>
            <person name="Castelle C.J."/>
            <person name="Probst A.J."/>
            <person name="Thomas B.C."/>
            <person name="Singh A."/>
            <person name="Wilkins M.J."/>
            <person name="Karaoz U."/>
            <person name="Brodie E.L."/>
            <person name="Williams K.H."/>
            <person name="Hubbard S.S."/>
            <person name="Banfield J.F."/>
        </authorList>
    </citation>
    <scope>NUCLEOTIDE SEQUENCE [LARGE SCALE GENOMIC DNA]</scope>
</reference>
<organism evidence="3 4">
    <name type="scientific">candidate division WWE3 bacterium RIFOXYA2_FULL_46_9</name>
    <dbReference type="NCBI Taxonomy" id="1802636"/>
    <lineage>
        <taxon>Bacteria</taxon>
        <taxon>Katanobacteria</taxon>
    </lineage>
</organism>
<keyword evidence="1" id="KW-1133">Transmembrane helix</keyword>
<dbReference type="InterPro" id="IPR027381">
    <property type="entry name" value="LytR/CpsA/Psr_C"/>
</dbReference>
<protein>
    <recommendedName>
        <fullName evidence="2">LytR/CpsA/Psr regulator C-terminal domain-containing protein</fullName>
    </recommendedName>
</protein>
<evidence type="ECO:0000313" key="4">
    <source>
        <dbReference type="Proteomes" id="UP000176614"/>
    </source>
</evidence>
<accession>A0A1F4W2T3</accession>
<comment type="caution">
    <text evidence="3">The sequence shown here is derived from an EMBL/GenBank/DDBJ whole genome shotgun (WGS) entry which is preliminary data.</text>
</comment>
<dbReference type="AlphaFoldDB" id="A0A1F4W2T3"/>
<dbReference type="Gene3D" id="3.30.70.2390">
    <property type="match status" value="1"/>
</dbReference>
<evidence type="ECO:0000256" key="1">
    <source>
        <dbReference type="SAM" id="Phobius"/>
    </source>
</evidence>
<sequence length="448" mass="49553">MPTDLILSIRNNQLKASLIEKDGIKTLTKALSAEIADNTRITNAQAFAVLLSSELKELTNTPLSKFKINFVAEPEDVFLGFVGANKHHANLDDFIVSEIKDKIKDVLLDECYFSYEKLAPFVYQYIAVKQDYLENLLKVSDETGAGLGSVIPWPLLLSRFVSSANPAIFVVTEADAKFVVLSELQGVFFTGVFGSEMNSLELNKLVNELSFYRREKPIKKVYTIGGMEEKMEGDYEVEGLNLPGSHGEDVEKEYGINLLCHYYLDFNEKFSSQQLNLLSLLPLPVVEKKNVALIGVGASAALAVTALLLFVGFKFGPSFFANRGSSNEVLSEATQAVETTSSKEVETPKQELNKKELVVRVENASNINGLAARTKELLAEAGYTIDSIDTSDEEKKDTVLRFKPEFEKYKDLLVEDLKESFPNIVVESSLDETESYGVLILAGASSTL</sequence>
<gene>
    <name evidence="3" type="ORF">A2264_05135</name>
</gene>
<evidence type="ECO:0000313" key="3">
    <source>
        <dbReference type="EMBL" id="OGC63729.1"/>
    </source>
</evidence>
<keyword evidence="1" id="KW-0472">Membrane</keyword>
<dbReference type="Proteomes" id="UP000176614">
    <property type="component" value="Unassembled WGS sequence"/>
</dbReference>
<evidence type="ECO:0000259" key="2">
    <source>
        <dbReference type="Pfam" id="PF13399"/>
    </source>
</evidence>
<feature type="domain" description="LytR/CpsA/Psr regulator C-terminal" evidence="2">
    <location>
        <begin position="357"/>
        <end position="440"/>
    </location>
</feature>